<evidence type="ECO:0008006" key="5">
    <source>
        <dbReference type="Google" id="ProtNLM"/>
    </source>
</evidence>
<evidence type="ECO:0000256" key="1">
    <source>
        <dbReference type="SAM" id="Phobius"/>
    </source>
</evidence>
<protein>
    <recommendedName>
        <fullName evidence="5">G protein-coupled receptor</fullName>
    </recommendedName>
</protein>
<feature type="transmembrane region" description="Helical" evidence="1">
    <location>
        <begin position="233"/>
        <end position="254"/>
    </location>
</feature>
<dbReference type="EMBL" id="MCFE01000016">
    <property type="protein sequence ID" value="ORY06471.1"/>
    <property type="molecule type" value="Genomic_DNA"/>
</dbReference>
<sequence length="391" mass="44154">MLNWTIFTVFNILSILCSVVMVTTMLGFWLYQRKLVERISFRLVGLCAICDVMRHAFRLVQIYANDGSLDQNIHDRANLFQISSVIGEMALLTFILYTFEIVLNLQLVLVHQVRVMINHQAIYFAAPPIFVLAIAILSECIGGIFFGDVRIYLLTLTIFVLFTLILCYTLVICIMIVVKLVRTTRAVVQFHPFGIPGPEKNETDAVLGGKKVGIVSSSEFLARKAVRQAIIHILMYPVAMFIVGFPTMVVRILYLCAPTLGIEISLDLEEYSNALQGVVNFVCFLLDPALHTAVKSVKRDLLAFYYDEKSQSGPSASISESTSSLTFTSTFTRRLALWCTERFILGPQCVSKEVEVEVEEVHTLILVNSKYEEINSNLMEYEHVTNKVKHL</sequence>
<feature type="transmembrane region" description="Helical" evidence="1">
    <location>
        <begin position="121"/>
        <end position="145"/>
    </location>
</feature>
<evidence type="ECO:0000313" key="2">
    <source>
        <dbReference type="EMBL" id="ORY06470.1"/>
    </source>
</evidence>
<comment type="caution">
    <text evidence="2">The sequence shown here is derived from an EMBL/GenBank/DDBJ whole genome shotgun (WGS) entry which is preliminary data.</text>
</comment>
<evidence type="ECO:0000313" key="3">
    <source>
        <dbReference type="EMBL" id="ORY06471.1"/>
    </source>
</evidence>
<dbReference type="InParanoid" id="A0A1Y1Z878"/>
<keyword evidence="4" id="KW-1185">Reference proteome</keyword>
<dbReference type="AlphaFoldDB" id="A0A1Y1Z878"/>
<accession>A0A1Y1Z878</accession>
<dbReference type="Proteomes" id="UP000193498">
    <property type="component" value="Unassembled WGS sequence"/>
</dbReference>
<feature type="transmembrane region" description="Helical" evidence="1">
    <location>
        <begin position="151"/>
        <end position="178"/>
    </location>
</feature>
<reference evidence="2 4" key="1">
    <citation type="submission" date="2016-07" db="EMBL/GenBank/DDBJ databases">
        <title>Pervasive Adenine N6-methylation of Active Genes in Fungi.</title>
        <authorList>
            <consortium name="DOE Joint Genome Institute"/>
            <person name="Mondo S.J."/>
            <person name="Dannebaum R.O."/>
            <person name="Kuo R.C."/>
            <person name="Labutti K."/>
            <person name="Haridas S."/>
            <person name="Kuo A."/>
            <person name="Salamov A."/>
            <person name="Ahrendt S.R."/>
            <person name="Lipzen A."/>
            <person name="Sullivan W."/>
            <person name="Andreopoulos W.B."/>
            <person name="Clum A."/>
            <person name="Lindquist E."/>
            <person name="Daum C."/>
            <person name="Ramamoorthy G.K."/>
            <person name="Gryganskyi A."/>
            <person name="Culley D."/>
            <person name="Magnuson J.K."/>
            <person name="James T.Y."/>
            <person name="O'Malley M.A."/>
            <person name="Stajich J.E."/>
            <person name="Spatafora J.W."/>
            <person name="Visel A."/>
            <person name="Grigoriev I.V."/>
        </authorList>
    </citation>
    <scope>NUCLEOTIDE SEQUENCE [LARGE SCALE GENOMIC DNA]</scope>
    <source>
        <strain evidence="2 4">CBS 931.73</strain>
    </source>
</reference>
<gene>
    <name evidence="2" type="ORF">K493DRAFT_296000</name>
    <name evidence="3" type="ORF">K493DRAFT_296001</name>
</gene>
<keyword evidence="1" id="KW-1133">Transmembrane helix</keyword>
<feature type="transmembrane region" description="Helical" evidence="1">
    <location>
        <begin position="84"/>
        <end position="109"/>
    </location>
</feature>
<keyword evidence="1" id="KW-0472">Membrane</keyword>
<keyword evidence="1" id="KW-0812">Transmembrane</keyword>
<proteinExistence type="predicted"/>
<organism evidence="2 4">
    <name type="scientific">Basidiobolus meristosporus CBS 931.73</name>
    <dbReference type="NCBI Taxonomy" id="1314790"/>
    <lineage>
        <taxon>Eukaryota</taxon>
        <taxon>Fungi</taxon>
        <taxon>Fungi incertae sedis</taxon>
        <taxon>Zoopagomycota</taxon>
        <taxon>Entomophthoromycotina</taxon>
        <taxon>Basidiobolomycetes</taxon>
        <taxon>Basidiobolales</taxon>
        <taxon>Basidiobolaceae</taxon>
        <taxon>Basidiobolus</taxon>
    </lineage>
</organism>
<feature type="transmembrane region" description="Helical" evidence="1">
    <location>
        <begin position="6"/>
        <end position="31"/>
    </location>
</feature>
<dbReference type="EMBL" id="MCFE01000016">
    <property type="protein sequence ID" value="ORY06470.1"/>
    <property type="molecule type" value="Genomic_DNA"/>
</dbReference>
<name>A0A1Y1Z878_9FUNG</name>
<evidence type="ECO:0000313" key="4">
    <source>
        <dbReference type="Proteomes" id="UP000193498"/>
    </source>
</evidence>